<dbReference type="EMBL" id="MHUG01000013">
    <property type="protein sequence ID" value="OHA73361.1"/>
    <property type="molecule type" value="Genomic_DNA"/>
</dbReference>
<dbReference type="PANTHER" id="PTHR30290:SF9">
    <property type="entry name" value="OLIGOPEPTIDE-BINDING PROTEIN APPA"/>
    <property type="match status" value="1"/>
</dbReference>
<evidence type="ECO:0000313" key="8">
    <source>
        <dbReference type="Proteomes" id="UP000176917"/>
    </source>
</evidence>
<reference evidence="7 8" key="1">
    <citation type="journal article" date="2016" name="Nat. Commun.">
        <title>Thousands of microbial genomes shed light on interconnected biogeochemical processes in an aquifer system.</title>
        <authorList>
            <person name="Anantharaman K."/>
            <person name="Brown C.T."/>
            <person name="Hug L.A."/>
            <person name="Sharon I."/>
            <person name="Castelle C.J."/>
            <person name="Probst A.J."/>
            <person name="Thomas B.C."/>
            <person name="Singh A."/>
            <person name="Wilkins M.J."/>
            <person name="Karaoz U."/>
            <person name="Brodie E.L."/>
            <person name="Williams K.H."/>
            <person name="Hubbard S.S."/>
            <person name="Banfield J.F."/>
        </authorList>
    </citation>
    <scope>NUCLEOTIDE SEQUENCE [LARGE SCALE GENOMIC DNA]</scope>
</reference>
<dbReference type="PIRSF" id="PIRSF002741">
    <property type="entry name" value="MppA"/>
    <property type="match status" value="1"/>
</dbReference>
<accession>A0A1G2RMW3</accession>
<dbReference type="Gene3D" id="3.90.76.10">
    <property type="entry name" value="Dipeptide-binding Protein, Domain 1"/>
    <property type="match status" value="1"/>
</dbReference>
<evidence type="ECO:0000259" key="5">
    <source>
        <dbReference type="Pfam" id="PF00496"/>
    </source>
</evidence>
<evidence type="ECO:0000313" key="7">
    <source>
        <dbReference type="EMBL" id="OHA73361.1"/>
    </source>
</evidence>
<dbReference type="STRING" id="1802461.A3B24_00440"/>
<evidence type="ECO:0000256" key="1">
    <source>
        <dbReference type="ARBA" id="ARBA00005695"/>
    </source>
</evidence>
<comment type="caution">
    <text evidence="7">The sequence shown here is derived from an EMBL/GenBank/DDBJ whole genome shotgun (WGS) entry which is preliminary data.</text>
</comment>
<keyword evidence="3" id="KW-0732">Signal</keyword>
<dbReference type="GO" id="GO:0042597">
    <property type="term" value="C:periplasmic space"/>
    <property type="evidence" value="ECO:0007669"/>
    <property type="project" value="UniProtKB-ARBA"/>
</dbReference>
<dbReference type="PANTHER" id="PTHR30290">
    <property type="entry name" value="PERIPLASMIC BINDING COMPONENT OF ABC TRANSPORTER"/>
    <property type="match status" value="1"/>
</dbReference>
<dbReference type="InterPro" id="IPR030678">
    <property type="entry name" value="Peptide/Ni-bd"/>
</dbReference>
<feature type="domain" description="Peptidoglycan binding-like" evidence="6">
    <location>
        <begin position="412"/>
        <end position="476"/>
    </location>
</feature>
<keyword evidence="2" id="KW-0813">Transport</keyword>
<dbReference type="AlphaFoldDB" id="A0A1G2RMW3"/>
<evidence type="ECO:0000256" key="2">
    <source>
        <dbReference type="ARBA" id="ARBA00022448"/>
    </source>
</evidence>
<dbReference type="Gene3D" id="3.10.105.10">
    <property type="entry name" value="Dipeptide-binding Protein, Domain 3"/>
    <property type="match status" value="2"/>
</dbReference>
<dbReference type="GO" id="GO:0043190">
    <property type="term" value="C:ATP-binding cassette (ABC) transporter complex"/>
    <property type="evidence" value="ECO:0007669"/>
    <property type="project" value="InterPro"/>
</dbReference>
<keyword evidence="4" id="KW-0175">Coiled coil</keyword>
<dbReference type="SUPFAM" id="SSF53850">
    <property type="entry name" value="Periplasmic binding protein-like II"/>
    <property type="match status" value="1"/>
</dbReference>
<dbReference type="GO" id="GO:0015833">
    <property type="term" value="P:peptide transport"/>
    <property type="evidence" value="ECO:0007669"/>
    <property type="project" value="TreeGrafter"/>
</dbReference>
<dbReference type="Pfam" id="PF00496">
    <property type="entry name" value="SBP_bac_5"/>
    <property type="match status" value="1"/>
</dbReference>
<evidence type="ECO:0000256" key="4">
    <source>
        <dbReference type="SAM" id="Coils"/>
    </source>
</evidence>
<name>A0A1G2RMW3_9BACT</name>
<dbReference type="InterPro" id="IPR002477">
    <property type="entry name" value="Peptidoglycan-bd-like"/>
</dbReference>
<gene>
    <name evidence="7" type="ORF">A3B24_00440</name>
</gene>
<dbReference type="GO" id="GO:1904680">
    <property type="term" value="F:peptide transmembrane transporter activity"/>
    <property type="evidence" value="ECO:0007669"/>
    <property type="project" value="TreeGrafter"/>
</dbReference>
<sequence length="658" mass="74298">MNENSKNKLPSFSQWRKLPRFLSFREKTTVLLLAILFLGSATFLYMNNTKVVPARGGSIAEGIVGSPRFLNPVYADANDADRDLVQLLFAGLMKYNDKGEIVPDLAEELRIEEGGKVYELTLREKLLWSDGKPFSVDDILFTVRTIQDPRYKSPIRANWIGVDVQKVSERVVRFQLNEPFAPFVERLTLKLIPEHIWGEISPENFALSVYNLKPIGMGPYRLREASREDRTGAIKEVALGINPRYHGQKPYIQSFTFRFFDSPENLKAAFDRGDLQGFTVSSLQNFKKGLFVRSQLHTFSLPRYFAVFFNLGTTISTEVRKEDMRSVFALTIDKQKLVADLLGEFGEPVNSPLGREGIFGVSGLEQETLSREAVVAIAARNGYEERDGRFVKVQTTGGFDMDLELGSKATTEVRKLQECLAKDKDVYPDGTASGIFGSLTKTAVIRFQEKYASEILTPNGLKAGTGKVGPSTRDVLNRVCFPESQIASPLKLTLHTIDEYPLKQTAELLRKQWEAAGITVDVKLQSSSDLERDTLKPRAYEALLFGEILGLIPDPFPFWHSSQKRDPGLNLSQYDNKNVDKLLEQARKEIDEEKRKELLQQAQDLIVEDIPALFLFDSEYVYVTNPTIKGINAGLIADPSQRFSSVEKWYINTARAWK</sequence>
<dbReference type="Pfam" id="PF01471">
    <property type="entry name" value="PG_binding_1"/>
    <property type="match status" value="1"/>
</dbReference>
<feature type="domain" description="Solute-binding protein family 5" evidence="5">
    <location>
        <begin position="100"/>
        <end position="390"/>
    </location>
</feature>
<dbReference type="Gene3D" id="3.40.190.10">
    <property type="entry name" value="Periplasmic binding protein-like II"/>
    <property type="match status" value="2"/>
</dbReference>
<evidence type="ECO:0000256" key="3">
    <source>
        <dbReference type="ARBA" id="ARBA00022729"/>
    </source>
</evidence>
<organism evidence="7 8">
    <name type="scientific">Candidatus Wildermuthbacteria bacterium RIFCSPLOWO2_01_FULL_48_16</name>
    <dbReference type="NCBI Taxonomy" id="1802461"/>
    <lineage>
        <taxon>Bacteria</taxon>
        <taxon>Candidatus Wildermuthiibacteriota</taxon>
    </lineage>
</organism>
<comment type="similarity">
    <text evidence="1">Belongs to the bacterial solute-binding protein 5 family.</text>
</comment>
<dbReference type="InterPro" id="IPR039424">
    <property type="entry name" value="SBP_5"/>
</dbReference>
<evidence type="ECO:0000259" key="6">
    <source>
        <dbReference type="Pfam" id="PF01471"/>
    </source>
</evidence>
<dbReference type="InterPro" id="IPR000914">
    <property type="entry name" value="SBP_5_dom"/>
</dbReference>
<proteinExistence type="inferred from homology"/>
<feature type="coiled-coil region" evidence="4">
    <location>
        <begin position="576"/>
        <end position="608"/>
    </location>
</feature>
<dbReference type="Proteomes" id="UP000176917">
    <property type="component" value="Unassembled WGS sequence"/>
</dbReference>
<protein>
    <submittedName>
        <fullName evidence="7">Uncharacterized protein</fullName>
    </submittedName>
</protein>